<dbReference type="EMBL" id="JXXE01000378">
    <property type="protein sequence ID" value="KIZ40083.1"/>
    <property type="molecule type" value="Genomic_DNA"/>
</dbReference>
<dbReference type="PROSITE" id="PS00194">
    <property type="entry name" value="THIOREDOXIN_1"/>
    <property type="match status" value="1"/>
</dbReference>
<evidence type="ECO:0000256" key="4">
    <source>
        <dbReference type="ARBA" id="ARBA00023284"/>
    </source>
</evidence>
<evidence type="ECO:0000256" key="1">
    <source>
        <dbReference type="ARBA" id="ARBA00022729"/>
    </source>
</evidence>
<proteinExistence type="predicted"/>
<evidence type="ECO:0000256" key="2">
    <source>
        <dbReference type="ARBA" id="ARBA00023002"/>
    </source>
</evidence>
<protein>
    <recommendedName>
        <fullName evidence="6">Thioredoxin domain-containing protein</fullName>
    </recommendedName>
</protein>
<dbReference type="InterPro" id="IPR041205">
    <property type="entry name" value="ScsC_N"/>
</dbReference>
<dbReference type="InterPro" id="IPR036249">
    <property type="entry name" value="Thioredoxin-like_sf"/>
</dbReference>
<comment type="caution">
    <text evidence="7">The sequence shown here is derived from an EMBL/GenBank/DDBJ whole genome shotgun (WGS) entry which is preliminary data.</text>
</comment>
<organism evidence="7 8">
    <name type="scientific">Rhodopseudomonas palustris</name>
    <dbReference type="NCBI Taxonomy" id="1076"/>
    <lineage>
        <taxon>Bacteria</taxon>
        <taxon>Pseudomonadati</taxon>
        <taxon>Pseudomonadota</taxon>
        <taxon>Alphaproteobacteria</taxon>
        <taxon>Hyphomicrobiales</taxon>
        <taxon>Nitrobacteraceae</taxon>
        <taxon>Rhodopseudomonas</taxon>
    </lineage>
</organism>
<keyword evidence="4" id="KW-0676">Redox-active center</keyword>
<dbReference type="PATRIC" id="fig|1076.23.peg.4226"/>
<keyword evidence="2" id="KW-0560">Oxidoreductase</keyword>
<dbReference type="InterPro" id="IPR001853">
    <property type="entry name" value="DSBA-like_thioredoxin_dom"/>
</dbReference>
<evidence type="ECO:0000256" key="3">
    <source>
        <dbReference type="ARBA" id="ARBA00023157"/>
    </source>
</evidence>
<dbReference type="PANTHER" id="PTHR13887:SF14">
    <property type="entry name" value="DISULFIDE BOND FORMATION PROTEIN D"/>
    <property type="match status" value="1"/>
</dbReference>
<keyword evidence="5" id="KW-0472">Membrane</keyword>
<dbReference type="Proteomes" id="UP000032515">
    <property type="component" value="Unassembled WGS sequence"/>
</dbReference>
<dbReference type="InterPro" id="IPR013766">
    <property type="entry name" value="Thioredoxin_domain"/>
</dbReference>
<dbReference type="SUPFAM" id="SSF52833">
    <property type="entry name" value="Thioredoxin-like"/>
    <property type="match status" value="1"/>
</dbReference>
<feature type="transmembrane region" description="Helical" evidence="5">
    <location>
        <begin position="29"/>
        <end position="48"/>
    </location>
</feature>
<keyword evidence="1" id="KW-0732">Signal</keyword>
<dbReference type="InterPro" id="IPR017937">
    <property type="entry name" value="Thioredoxin_CS"/>
</dbReference>
<reference evidence="7 8" key="1">
    <citation type="submission" date="2014-11" db="EMBL/GenBank/DDBJ databases">
        <title>Genomics and ecophysiology of heterotrophic nitrogen fixing bacteria isolated from estuarine surface water.</title>
        <authorList>
            <person name="Bentzon-Tilia M."/>
            <person name="Severin I."/>
            <person name="Hansen L.H."/>
            <person name="Riemann L."/>
        </authorList>
    </citation>
    <scope>NUCLEOTIDE SEQUENCE [LARGE SCALE GENOMIC DNA]</scope>
    <source>
        <strain evidence="7 8">BAL398</strain>
    </source>
</reference>
<feature type="domain" description="Thioredoxin" evidence="6">
    <location>
        <begin position="91"/>
        <end position="279"/>
    </location>
</feature>
<evidence type="ECO:0000313" key="7">
    <source>
        <dbReference type="EMBL" id="KIZ40083.1"/>
    </source>
</evidence>
<dbReference type="CDD" id="cd03023">
    <property type="entry name" value="DsbA_Com1_like"/>
    <property type="match status" value="1"/>
</dbReference>
<dbReference type="GO" id="GO:0015036">
    <property type="term" value="F:disulfide oxidoreductase activity"/>
    <property type="evidence" value="ECO:0007669"/>
    <property type="project" value="UniProtKB-ARBA"/>
</dbReference>
<gene>
    <name evidence="7" type="ORF">OO17_18650</name>
</gene>
<dbReference type="AlphaFoldDB" id="A0A0D7EH48"/>
<dbReference type="PROSITE" id="PS51352">
    <property type="entry name" value="THIOREDOXIN_2"/>
    <property type="match status" value="1"/>
</dbReference>
<dbReference type="Pfam" id="PF18312">
    <property type="entry name" value="ScsC_N"/>
    <property type="match status" value="1"/>
</dbReference>
<evidence type="ECO:0000313" key="8">
    <source>
        <dbReference type="Proteomes" id="UP000032515"/>
    </source>
</evidence>
<dbReference type="PANTHER" id="PTHR13887">
    <property type="entry name" value="GLUTATHIONE S-TRANSFERASE KAPPA"/>
    <property type="match status" value="1"/>
</dbReference>
<evidence type="ECO:0000259" key="6">
    <source>
        <dbReference type="PROSITE" id="PS51352"/>
    </source>
</evidence>
<accession>A0A0D7EH48</accession>
<evidence type="ECO:0000256" key="5">
    <source>
        <dbReference type="SAM" id="Phobius"/>
    </source>
</evidence>
<keyword evidence="3" id="KW-1015">Disulfide bond</keyword>
<name>A0A0D7EH48_RHOPL</name>
<dbReference type="Gene3D" id="3.40.30.10">
    <property type="entry name" value="Glutaredoxin"/>
    <property type="match status" value="1"/>
</dbReference>
<keyword evidence="5" id="KW-0812">Transmembrane</keyword>
<sequence length="282" mass="31173">MGCAGFNRSASERMTRGRMTQRFWTGRRIAWLVLPLVLVSAAAVWLAFDPGFRRQQTANLSTGAPKDEFERRVHDYLMAHPDVIMQSVNQLEAHQRAKDETEVQAIVKSRADEIFRDAATPVSGNVDGDITLVEFFDYNCPYCRQVASVVTKAEESDPKLRVAYKEFPILGPNSIVAAKAALAANKQGKYVAFHRALYEVHGAVDSGKVKEVAAAVGLDMDRLNADMKDPAIEALIAKNFALAQALRINGTPGFVVGDQILRGATDLKTLQTMIRTAREHRQ</sequence>
<keyword evidence="5" id="KW-1133">Transmembrane helix</keyword>
<dbReference type="Pfam" id="PF01323">
    <property type="entry name" value="DSBA"/>
    <property type="match status" value="1"/>
</dbReference>